<dbReference type="Pfam" id="PF08240">
    <property type="entry name" value="ADH_N"/>
    <property type="match status" value="1"/>
</dbReference>
<reference evidence="7 8" key="1">
    <citation type="journal article" date="2016" name="DNA Res.">
        <title>Genome sequence of Aspergillus luchuensis NBRC 4314.</title>
        <authorList>
            <person name="Yamada O."/>
            <person name="Machida M."/>
            <person name="Hosoyama A."/>
            <person name="Goto M."/>
            <person name="Takahashi T."/>
            <person name="Futagami T."/>
            <person name="Yamagata Y."/>
            <person name="Takeuchi M."/>
            <person name="Kobayashi T."/>
            <person name="Koike H."/>
            <person name="Abe K."/>
            <person name="Asai K."/>
            <person name="Arita M."/>
            <person name="Fujita N."/>
            <person name="Fukuda K."/>
            <person name="Higa K."/>
            <person name="Horikawa H."/>
            <person name="Ishikawa T."/>
            <person name="Jinno K."/>
            <person name="Kato Y."/>
            <person name="Kirimura K."/>
            <person name="Mizutani O."/>
            <person name="Nakasone K."/>
            <person name="Sano M."/>
            <person name="Shiraishi Y."/>
            <person name="Tsukahara M."/>
            <person name="Gomi K."/>
        </authorList>
    </citation>
    <scope>NUCLEOTIDE SEQUENCE [LARGE SCALE GENOMIC DNA]</scope>
    <source>
        <strain evidence="7 8">RIB 2604</strain>
    </source>
</reference>
<evidence type="ECO:0000313" key="7">
    <source>
        <dbReference type="EMBL" id="GAT21370.1"/>
    </source>
</evidence>
<gene>
    <name evidence="7" type="ORF">RIB2604_01002590</name>
</gene>
<dbReference type="InterPro" id="IPR020843">
    <property type="entry name" value="ER"/>
</dbReference>
<dbReference type="Gene3D" id="3.40.50.720">
    <property type="entry name" value="NAD(P)-binding Rossmann-like Domain"/>
    <property type="match status" value="1"/>
</dbReference>
<dbReference type="CDD" id="cd08249">
    <property type="entry name" value="enoyl_reductase_like"/>
    <property type="match status" value="1"/>
</dbReference>
<keyword evidence="5" id="KW-0560">Oxidoreductase</keyword>
<dbReference type="GO" id="GO:0000166">
    <property type="term" value="F:nucleotide binding"/>
    <property type="evidence" value="ECO:0007669"/>
    <property type="project" value="UniProtKB-KW"/>
</dbReference>
<proteinExistence type="inferred from homology"/>
<dbReference type="InterPro" id="IPR013149">
    <property type="entry name" value="ADH-like_C"/>
</dbReference>
<organism evidence="7 8">
    <name type="scientific">Aspergillus kawachii</name>
    <name type="common">White koji mold</name>
    <name type="synonym">Aspergillus awamori var. kawachi</name>
    <dbReference type="NCBI Taxonomy" id="1069201"/>
    <lineage>
        <taxon>Eukaryota</taxon>
        <taxon>Fungi</taxon>
        <taxon>Dikarya</taxon>
        <taxon>Ascomycota</taxon>
        <taxon>Pezizomycotina</taxon>
        <taxon>Eurotiomycetes</taxon>
        <taxon>Eurotiomycetidae</taxon>
        <taxon>Eurotiales</taxon>
        <taxon>Aspergillaceae</taxon>
        <taxon>Aspergillus</taxon>
        <taxon>Aspergillus subgen. Circumdati</taxon>
    </lineage>
</organism>
<dbReference type="Gene3D" id="3.90.180.10">
    <property type="entry name" value="Medium-chain alcohol dehydrogenases, catalytic domain"/>
    <property type="match status" value="1"/>
</dbReference>
<dbReference type="SMART" id="SM00829">
    <property type="entry name" value="PKS_ER"/>
    <property type="match status" value="1"/>
</dbReference>
<dbReference type="AlphaFoldDB" id="A0A146F5D2"/>
<dbReference type="GO" id="GO:0016651">
    <property type="term" value="F:oxidoreductase activity, acting on NAD(P)H"/>
    <property type="evidence" value="ECO:0007669"/>
    <property type="project" value="InterPro"/>
</dbReference>
<feature type="domain" description="Enoyl reductase (ER)" evidence="6">
    <location>
        <begin position="17"/>
        <end position="320"/>
    </location>
</feature>
<dbReference type="PANTHER" id="PTHR45348">
    <property type="entry name" value="HYPOTHETICAL OXIDOREDUCTASE (EUROFUNG)"/>
    <property type="match status" value="1"/>
</dbReference>
<dbReference type="Proteomes" id="UP000075230">
    <property type="component" value="Unassembled WGS sequence"/>
</dbReference>
<accession>A0A146F5D2</accession>
<dbReference type="InterPro" id="IPR011032">
    <property type="entry name" value="GroES-like_sf"/>
</dbReference>
<name>A0A146F5D2_ASPKA</name>
<evidence type="ECO:0000313" key="8">
    <source>
        <dbReference type="Proteomes" id="UP000075230"/>
    </source>
</evidence>
<keyword evidence="3" id="KW-0547">Nucleotide-binding</keyword>
<dbReference type="VEuPathDB" id="FungiDB:ASPFODRAFT_50489"/>
<comment type="similarity">
    <text evidence="1">Belongs to the zinc-containing alcohol dehydrogenase family.</text>
</comment>
<dbReference type="InterPro" id="IPR013154">
    <property type="entry name" value="ADH-like_N"/>
</dbReference>
<dbReference type="PANTHER" id="PTHR45348:SF1">
    <property type="entry name" value="TRANS-ENOYL REDUCTASE STHE"/>
    <property type="match status" value="1"/>
</dbReference>
<evidence type="ECO:0000259" key="6">
    <source>
        <dbReference type="SMART" id="SM00829"/>
    </source>
</evidence>
<dbReference type="InterPro" id="IPR047122">
    <property type="entry name" value="Trans-enoyl_RdTase-like"/>
</dbReference>
<evidence type="ECO:0000256" key="5">
    <source>
        <dbReference type="ARBA" id="ARBA00023002"/>
    </source>
</evidence>
<dbReference type="EMBL" id="BCWF01000010">
    <property type="protein sequence ID" value="GAT21370.1"/>
    <property type="molecule type" value="Genomic_DNA"/>
</dbReference>
<evidence type="ECO:0000256" key="2">
    <source>
        <dbReference type="ARBA" id="ARBA00011245"/>
    </source>
</evidence>
<protein>
    <submittedName>
        <fullName evidence="7">Zinc-binding dehydrogenase family oxidoreductase</fullName>
    </submittedName>
</protein>
<dbReference type="Pfam" id="PF00107">
    <property type="entry name" value="ADH_zinc_N"/>
    <property type="match status" value="1"/>
</dbReference>
<evidence type="ECO:0000256" key="3">
    <source>
        <dbReference type="ARBA" id="ARBA00022741"/>
    </source>
</evidence>
<dbReference type="SUPFAM" id="SSF50129">
    <property type="entry name" value="GroES-like"/>
    <property type="match status" value="1"/>
</dbReference>
<comment type="subunit">
    <text evidence="2">Monomer.</text>
</comment>
<dbReference type="InterPro" id="IPR036291">
    <property type="entry name" value="NAD(P)-bd_dom_sf"/>
</dbReference>
<sequence>MSGLPSNQTAIVALDDGTLALRDGIPIPSLEDDMILVKNAFVALNPIDTKMVGKLASPGAIAGMDFAGEVIRIGSNVRTSASIKPGDQVCGAVPGMHCLTPSVGAFAQYVGATDLTVLKVPNHMSLEQAATLGSGVGTVGLALFKSLNVPGMNVITTCSPRNYDLVRSFGAAAYFDYHQETCVDEIRKYTRNSLKFVLDCISEPETMQFCYKCLGRSGGKYTALEPYPEFLHTRPKTVEPDWVLGPMVMGKRLGWPEPFGGEGIEEYREFGFKWFKQVQELLDEGKLKTHPYRIVGNSLAETLGGLRLLEEKQVSGQKLVCRV</sequence>
<reference evidence="8" key="2">
    <citation type="submission" date="2016-02" db="EMBL/GenBank/DDBJ databases">
        <title>Genome sequencing of Aspergillus luchuensis NBRC 4314.</title>
        <authorList>
            <person name="Yamada O."/>
        </authorList>
    </citation>
    <scope>NUCLEOTIDE SEQUENCE [LARGE SCALE GENOMIC DNA]</scope>
    <source>
        <strain evidence="8">RIB 2604</strain>
    </source>
</reference>
<evidence type="ECO:0000256" key="4">
    <source>
        <dbReference type="ARBA" id="ARBA00022857"/>
    </source>
</evidence>
<comment type="caution">
    <text evidence="7">The sequence shown here is derived from an EMBL/GenBank/DDBJ whole genome shotgun (WGS) entry which is preliminary data.</text>
</comment>
<evidence type="ECO:0000256" key="1">
    <source>
        <dbReference type="ARBA" id="ARBA00008072"/>
    </source>
</evidence>
<dbReference type="SUPFAM" id="SSF51735">
    <property type="entry name" value="NAD(P)-binding Rossmann-fold domains"/>
    <property type="match status" value="1"/>
</dbReference>
<keyword evidence="4" id="KW-0521">NADP</keyword>